<name>A0A2H9T394_9ZZZZ</name>
<dbReference type="EMBL" id="NSIT01000440">
    <property type="protein sequence ID" value="PJE77659.1"/>
    <property type="molecule type" value="Genomic_DNA"/>
</dbReference>
<dbReference type="AlphaFoldDB" id="A0A2H9T394"/>
<proteinExistence type="predicted"/>
<gene>
    <name evidence="1" type="ORF">CI610_03411</name>
</gene>
<protein>
    <recommendedName>
        <fullName evidence="2">Lipoprotein SmpA/OmlA domain-containing protein</fullName>
    </recommendedName>
</protein>
<evidence type="ECO:0008006" key="2">
    <source>
        <dbReference type="Google" id="ProtNLM"/>
    </source>
</evidence>
<comment type="caution">
    <text evidence="1">The sequence shown here is derived from an EMBL/GenBank/DDBJ whole genome shotgun (WGS) entry which is preliminary data.</text>
</comment>
<reference evidence="1" key="1">
    <citation type="journal article" date="2017" name="Appl. Environ. Microbiol.">
        <title>Molecular characterization of an Endozoicomonas-like organism causing infection in king scallop Pecten maximus L.</title>
        <authorList>
            <person name="Cano I."/>
            <person name="van Aerle R."/>
            <person name="Ross S."/>
            <person name="Verner-Jeffreys D.W."/>
            <person name="Paley R.K."/>
            <person name="Rimmer G."/>
            <person name="Ryder D."/>
            <person name="Hooper P."/>
            <person name="Stone D."/>
            <person name="Feist S.W."/>
        </authorList>
    </citation>
    <scope>NUCLEOTIDE SEQUENCE</scope>
</reference>
<sequence length="144" mass="15348">MANRYLKSGGKIHNGLIAVFSGFLLIALLSGCAASAQPKKNSTLTHGNVQMKLKKGITTQTDVLEAFGSPNITSTDASGNEVWTYQRSAQEVAASSSSNYWTAILFGGNSRSSGLESSSSMITLIIKFDSNGVVKDFRSRTSNF</sequence>
<accession>A0A2H9T394</accession>
<dbReference type="PROSITE" id="PS51257">
    <property type="entry name" value="PROKAR_LIPOPROTEIN"/>
    <property type="match status" value="1"/>
</dbReference>
<organism evidence="1">
    <name type="scientific">invertebrate metagenome</name>
    <dbReference type="NCBI Taxonomy" id="1711999"/>
    <lineage>
        <taxon>unclassified sequences</taxon>
        <taxon>metagenomes</taxon>
        <taxon>organismal metagenomes</taxon>
    </lineage>
</organism>
<evidence type="ECO:0000313" key="1">
    <source>
        <dbReference type="EMBL" id="PJE77659.1"/>
    </source>
</evidence>